<evidence type="ECO:0000256" key="4">
    <source>
        <dbReference type="ARBA" id="ARBA00023136"/>
    </source>
</evidence>
<evidence type="ECO:0000256" key="1">
    <source>
        <dbReference type="ARBA" id="ARBA00004141"/>
    </source>
</evidence>
<comment type="similarity">
    <text evidence="5">Belongs to the MIP/aquaporin (TC 1.A.8) family.</text>
</comment>
<evidence type="ECO:0000256" key="5">
    <source>
        <dbReference type="RuleBase" id="RU000477"/>
    </source>
</evidence>
<sequence>MSWGVDGIVYLNPNFRNTFSDSCISTVTYTTNGRLYKSFSEPSPKVACIRLSNRLRQLTHSLSAHPPGKEEDVRLGANKFLERHLIDTVAQTQDDRKAYTEAVAAPFYEPHELTSWSFYRAGIAEFMATFLLLFISILTILGVVQETNRCLIVGFEGIAWAFSGTIFVLVYCTFGISGNHPSLYVSLSFLGLMQYGDGGG</sequence>
<dbReference type="InterPro" id="IPR000425">
    <property type="entry name" value="MIP"/>
</dbReference>
<evidence type="ECO:0000313" key="8">
    <source>
        <dbReference type="Proteomes" id="UP001358586"/>
    </source>
</evidence>
<proteinExistence type="inferred from homology"/>
<dbReference type="EMBL" id="JARKNE010000005">
    <property type="protein sequence ID" value="KAK5833224.1"/>
    <property type="molecule type" value="Genomic_DNA"/>
</dbReference>
<evidence type="ECO:0000256" key="6">
    <source>
        <dbReference type="SAM" id="Phobius"/>
    </source>
</evidence>
<dbReference type="InterPro" id="IPR034294">
    <property type="entry name" value="Aquaporin_transptr"/>
</dbReference>
<evidence type="ECO:0000256" key="2">
    <source>
        <dbReference type="ARBA" id="ARBA00022692"/>
    </source>
</evidence>
<keyword evidence="4 6" id="KW-0472">Membrane</keyword>
<dbReference type="Proteomes" id="UP001358586">
    <property type="component" value="Chromosome 5"/>
</dbReference>
<comment type="caution">
    <text evidence="7">The sequence shown here is derived from an EMBL/GenBank/DDBJ whole genome shotgun (WGS) entry which is preliminary data.</text>
</comment>
<dbReference type="Pfam" id="PF00230">
    <property type="entry name" value="MIP"/>
    <property type="match status" value="1"/>
</dbReference>
<organism evidence="7 8">
    <name type="scientific">Gossypium arboreum</name>
    <name type="common">Tree cotton</name>
    <name type="synonym">Gossypium nanking</name>
    <dbReference type="NCBI Taxonomy" id="29729"/>
    <lineage>
        <taxon>Eukaryota</taxon>
        <taxon>Viridiplantae</taxon>
        <taxon>Streptophyta</taxon>
        <taxon>Embryophyta</taxon>
        <taxon>Tracheophyta</taxon>
        <taxon>Spermatophyta</taxon>
        <taxon>Magnoliopsida</taxon>
        <taxon>eudicotyledons</taxon>
        <taxon>Gunneridae</taxon>
        <taxon>Pentapetalae</taxon>
        <taxon>rosids</taxon>
        <taxon>malvids</taxon>
        <taxon>Malvales</taxon>
        <taxon>Malvaceae</taxon>
        <taxon>Malvoideae</taxon>
        <taxon>Gossypium</taxon>
    </lineage>
</organism>
<protein>
    <submittedName>
        <fullName evidence="7">Uncharacterized protein</fullName>
    </submittedName>
</protein>
<keyword evidence="8" id="KW-1185">Reference proteome</keyword>
<feature type="transmembrane region" description="Helical" evidence="6">
    <location>
        <begin position="123"/>
        <end position="144"/>
    </location>
</feature>
<reference evidence="7 8" key="1">
    <citation type="submission" date="2023-03" db="EMBL/GenBank/DDBJ databases">
        <title>WGS of Gossypium arboreum.</title>
        <authorList>
            <person name="Yu D."/>
        </authorList>
    </citation>
    <scope>NUCLEOTIDE SEQUENCE [LARGE SCALE GENOMIC DNA]</scope>
    <source>
        <tissue evidence="7">Leaf</tissue>
    </source>
</reference>
<evidence type="ECO:0000256" key="3">
    <source>
        <dbReference type="ARBA" id="ARBA00022989"/>
    </source>
</evidence>
<accession>A0ABR0Q2C3</accession>
<keyword evidence="5" id="KW-0813">Transport</keyword>
<dbReference type="PRINTS" id="PR00783">
    <property type="entry name" value="MINTRINSICP"/>
</dbReference>
<dbReference type="PANTHER" id="PTHR45687">
    <property type="entry name" value="AQUAPORIN OR AQUAGLYCEROPORIN RELATED"/>
    <property type="match status" value="1"/>
</dbReference>
<evidence type="ECO:0000313" key="7">
    <source>
        <dbReference type="EMBL" id="KAK5833224.1"/>
    </source>
</evidence>
<dbReference type="InterPro" id="IPR023271">
    <property type="entry name" value="Aquaporin-like"/>
</dbReference>
<feature type="transmembrane region" description="Helical" evidence="6">
    <location>
        <begin position="151"/>
        <end position="176"/>
    </location>
</feature>
<dbReference type="Gene3D" id="1.20.1080.10">
    <property type="entry name" value="Glycerol uptake facilitator protein"/>
    <property type="match status" value="1"/>
</dbReference>
<name>A0ABR0Q2C3_GOSAR</name>
<comment type="subcellular location">
    <subcellularLocation>
        <location evidence="1">Membrane</location>
        <topology evidence="1">Multi-pass membrane protein</topology>
    </subcellularLocation>
</comment>
<gene>
    <name evidence="7" type="ORF">PVK06_017042</name>
</gene>
<keyword evidence="2 5" id="KW-0812">Transmembrane</keyword>
<keyword evidence="3 6" id="KW-1133">Transmembrane helix</keyword>
<dbReference type="SUPFAM" id="SSF81338">
    <property type="entry name" value="Aquaporin-like"/>
    <property type="match status" value="1"/>
</dbReference>